<evidence type="ECO:0000256" key="3">
    <source>
        <dbReference type="ARBA" id="ARBA00022692"/>
    </source>
</evidence>
<evidence type="ECO:0000256" key="4">
    <source>
        <dbReference type="ARBA" id="ARBA00022989"/>
    </source>
</evidence>
<dbReference type="PANTHER" id="PTHR42643:SF24">
    <property type="entry name" value="IONOTROPIC RECEPTOR 60A"/>
    <property type="match status" value="1"/>
</dbReference>
<dbReference type="GO" id="GO:0005886">
    <property type="term" value="C:plasma membrane"/>
    <property type="evidence" value="ECO:0007669"/>
    <property type="project" value="UniProtKB-SubCell"/>
</dbReference>
<evidence type="ECO:0000256" key="1">
    <source>
        <dbReference type="ARBA" id="ARBA00004651"/>
    </source>
</evidence>
<protein>
    <submittedName>
        <fullName evidence="10">CLUMA_CG007411, isoform A</fullName>
    </submittedName>
</protein>
<evidence type="ECO:0000256" key="8">
    <source>
        <dbReference type="SAM" id="Phobius"/>
    </source>
</evidence>
<accession>A0A1J1I2R8</accession>
<evidence type="ECO:0000256" key="5">
    <source>
        <dbReference type="ARBA" id="ARBA00023136"/>
    </source>
</evidence>
<keyword evidence="3 8" id="KW-0812">Transmembrane</keyword>
<sequence length="618" mass="72570">MLRKFVLCCVFLQFRCSLAAIFILKAETSGNLTIPKYISFFVNENNKQDQTHNYDVVLIRLELQHQNETFENIREELLKVNRDNPILTFDLFDESQPKVQFPQIYAASFIIIVTDLTDSAPLRSKLFDILEKITWQVSIKFVIITPKMSPKLLNEFVGALNYFGFINHLILGISETVNAYSSNMFTSAIYWIADEDIKNFSVVFPDKLKNFQSYQFPMLFVKEYSRCMIRGRKIDGINFRVMKMILKKYNGTAKITTILDPADPQASLKVQKYFYGTNNAAFSLSTVMGLQQWRKWIYTYDENGYCALIPKPPRLTFLHFILTPFDGLSWTFMIISIVVCSIFWKLLTRSYNSLRSNSPFFFIFGVIANFLGQSIPFRNSRRIQKLLLQLCVLMTFIMGNAYQSLIIASMSTSRDGRRFNTWQEMFNSNLSFESGEIFYNIMNRSGDFPDVVRRINVSRKINFERISLKNVVGVSRCYDLQAVVNYKKDVDVMEHFYLLPEKFMPFIEKFPLSPSSPVVETFQRNFDYIFESGIRQYLNRQFQNSFKRNVDDITKFIINEDYLLTMNDVYGIFLILVGGYVVSFFVFICELIWRHRKKITNLKIKTKNRKLKIERKHQ</sequence>
<proteinExistence type="predicted"/>
<evidence type="ECO:0000256" key="2">
    <source>
        <dbReference type="ARBA" id="ARBA00022475"/>
    </source>
</evidence>
<keyword evidence="11" id="KW-1185">Reference proteome</keyword>
<keyword evidence="2" id="KW-1003">Cell membrane</keyword>
<dbReference type="AlphaFoldDB" id="A0A1J1I2R8"/>
<dbReference type="PANTHER" id="PTHR42643">
    <property type="entry name" value="IONOTROPIC RECEPTOR 20A-RELATED"/>
    <property type="match status" value="1"/>
</dbReference>
<evidence type="ECO:0000313" key="10">
    <source>
        <dbReference type="EMBL" id="CRK93884.1"/>
    </source>
</evidence>
<feature type="chain" id="PRO_5012362546" evidence="9">
    <location>
        <begin position="20"/>
        <end position="618"/>
    </location>
</feature>
<dbReference type="InterPro" id="IPR052192">
    <property type="entry name" value="Insect_Ionotropic_Sensory_Rcpt"/>
</dbReference>
<feature type="transmembrane region" description="Helical" evidence="8">
    <location>
        <begin position="327"/>
        <end position="347"/>
    </location>
</feature>
<keyword evidence="5 8" id="KW-0472">Membrane</keyword>
<dbReference type="EMBL" id="CVRI01000038">
    <property type="protein sequence ID" value="CRK93884.1"/>
    <property type="molecule type" value="Genomic_DNA"/>
</dbReference>
<keyword evidence="9" id="KW-0732">Signal</keyword>
<keyword evidence="7" id="KW-0325">Glycoprotein</keyword>
<gene>
    <name evidence="10" type="ORF">CLUMA_CG007411</name>
</gene>
<evidence type="ECO:0000256" key="7">
    <source>
        <dbReference type="ARBA" id="ARBA00023180"/>
    </source>
</evidence>
<dbReference type="OrthoDB" id="8027954at2759"/>
<dbReference type="STRING" id="568069.A0A1J1I2R8"/>
<evidence type="ECO:0000256" key="9">
    <source>
        <dbReference type="SAM" id="SignalP"/>
    </source>
</evidence>
<feature type="signal peptide" evidence="9">
    <location>
        <begin position="1"/>
        <end position="19"/>
    </location>
</feature>
<evidence type="ECO:0000256" key="6">
    <source>
        <dbReference type="ARBA" id="ARBA00023170"/>
    </source>
</evidence>
<dbReference type="Proteomes" id="UP000183832">
    <property type="component" value="Unassembled WGS sequence"/>
</dbReference>
<evidence type="ECO:0000313" key="11">
    <source>
        <dbReference type="Proteomes" id="UP000183832"/>
    </source>
</evidence>
<comment type="subcellular location">
    <subcellularLocation>
        <location evidence="1">Cell membrane</location>
        <topology evidence="1">Multi-pass membrane protein</topology>
    </subcellularLocation>
</comment>
<keyword evidence="4 8" id="KW-1133">Transmembrane helix</keyword>
<feature type="transmembrane region" description="Helical" evidence="8">
    <location>
        <begin position="387"/>
        <end position="408"/>
    </location>
</feature>
<organism evidence="10 11">
    <name type="scientific">Clunio marinus</name>
    <dbReference type="NCBI Taxonomy" id="568069"/>
    <lineage>
        <taxon>Eukaryota</taxon>
        <taxon>Metazoa</taxon>
        <taxon>Ecdysozoa</taxon>
        <taxon>Arthropoda</taxon>
        <taxon>Hexapoda</taxon>
        <taxon>Insecta</taxon>
        <taxon>Pterygota</taxon>
        <taxon>Neoptera</taxon>
        <taxon>Endopterygota</taxon>
        <taxon>Diptera</taxon>
        <taxon>Nematocera</taxon>
        <taxon>Chironomoidea</taxon>
        <taxon>Chironomidae</taxon>
        <taxon>Clunio</taxon>
    </lineage>
</organism>
<feature type="transmembrane region" description="Helical" evidence="8">
    <location>
        <begin position="569"/>
        <end position="593"/>
    </location>
</feature>
<name>A0A1J1I2R8_9DIPT</name>
<keyword evidence="6" id="KW-0675">Receptor</keyword>
<reference evidence="10 11" key="1">
    <citation type="submission" date="2015-04" db="EMBL/GenBank/DDBJ databases">
        <authorList>
            <person name="Syromyatnikov M.Y."/>
            <person name="Popov V.N."/>
        </authorList>
    </citation>
    <scope>NUCLEOTIDE SEQUENCE [LARGE SCALE GENOMIC DNA]</scope>
</reference>